<dbReference type="AlphaFoldDB" id="A0A0S4M3M0"/>
<evidence type="ECO:0000313" key="2">
    <source>
        <dbReference type="EMBL" id="CUT18377.1"/>
    </source>
</evidence>
<dbReference type="RefSeq" id="WP_092490735.1">
    <property type="nucleotide sequence ID" value="NZ_LN906597.1"/>
</dbReference>
<organism evidence="2 3">
    <name type="scientific">Candidatus Ichthyocystis hellenicum</name>
    <dbReference type="NCBI Taxonomy" id="1561003"/>
    <lineage>
        <taxon>Bacteria</taxon>
        <taxon>Pseudomonadati</taxon>
        <taxon>Pseudomonadota</taxon>
        <taxon>Betaproteobacteria</taxon>
        <taxon>Burkholderiales</taxon>
        <taxon>Candidatus Ichthyocystis</taxon>
    </lineage>
</organism>
<dbReference type="Proteomes" id="UP000198651">
    <property type="component" value="Chromosome I"/>
</dbReference>
<keyword evidence="3" id="KW-1185">Reference proteome</keyword>
<gene>
    <name evidence="2" type="ORF">Ark11_1584</name>
</gene>
<feature type="transmembrane region" description="Helical" evidence="1">
    <location>
        <begin position="297"/>
        <end position="315"/>
    </location>
</feature>
<reference evidence="3" key="1">
    <citation type="submission" date="2015-11" db="EMBL/GenBank/DDBJ databases">
        <authorList>
            <person name="Seth-Smith H.M.B."/>
        </authorList>
    </citation>
    <scope>NUCLEOTIDE SEQUENCE [LARGE SCALE GENOMIC DNA]</scope>
    <source>
        <strain evidence="3">2013Ark11</strain>
    </source>
</reference>
<sequence length="404" mass="44369">MKSCDSYFFRETTEDGDRSDSGALLNNHLLLNSVSQSSVSSRSLVPVRRGMINRFLKRIILPANIIMSSAIFMSLVVGINAEDKQIEESWGLLLSRLCLLISLQRTVGHLKNDRRFKNQGDFPAIDVKSELESMVGGDTLIKNSMSHDSVVEVEKFLSSRAVTVISDLKARLSSAGIDRQPVHHAQYLYSSENLDIESCPNLHEYLDNTVSEITSTTLASTVATTIPTTASTSTTVQVTVSTVFKSTLDAIVSAVSTDTPNSVSVDTNNATTVPYSVANVTEVLPDAELSSSFTRSILVIFMAALSLFALIFFCAKYKKHSVTDSALKYIRYIRIGGEARVVLSEELEERDGRILPPLLVVENEYEGSPHSHSVGNACSANSDSDFMKDLEVEDLEENIYESID</sequence>
<accession>A0A0S4M3M0</accession>
<dbReference type="EMBL" id="LN906597">
    <property type="protein sequence ID" value="CUT18377.1"/>
    <property type="molecule type" value="Genomic_DNA"/>
</dbReference>
<evidence type="ECO:0000313" key="3">
    <source>
        <dbReference type="Proteomes" id="UP000198651"/>
    </source>
</evidence>
<keyword evidence="1" id="KW-0472">Membrane</keyword>
<feature type="transmembrane region" description="Helical" evidence="1">
    <location>
        <begin position="59"/>
        <end position="79"/>
    </location>
</feature>
<proteinExistence type="predicted"/>
<keyword evidence="1" id="KW-0812">Transmembrane</keyword>
<name>A0A0S4M3M0_9BURK</name>
<keyword evidence="1" id="KW-1133">Transmembrane helix</keyword>
<evidence type="ECO:0000256" key="1">
    <source>
        <dbReference type="SAM" id="Phobius"/>
    </source>
</evidence>
<protein>
    <submittedName>
        <fullName evidence="2">Putative membrane protein</fullName>
    </submittedName>
</protein>